<dbReference type="EMBL" id="JANEYF010000610">
    <property type="protein sequence ID" value="KAJ8968999.1"/>
    <property type="molecule type" value="Genomic_DNA"/>
</dbReference>
<proteinExistence type="predicted"/>
<evidence type="ECO:0000313" key="1">
    <source>
        <dbReference type="EMBL" id="KAJ8968999.1"/>
    </source>
</evidence>
<dbReference type="Proteomes" id="UP001162156">
    <property type="component" value="Unassembled WGS sequence"/>
</dbReference>
<evidence type="ECO:0000313" key="2">
    <source>
        <dbReference type="Proteomes" id="UP001162156"/>
    </source>
</evidence>
<reference evidence="1" key="1">
    <citation type="journal article" date="2023" name="Insect Mol. Biol.">
        <title>Genome sequencing provides insights into the evolution of gene families encoding plant cell wall-degrading enzymes in longhorned beetles.</title>
        <authorList>
            <person name="Shin N.R."/>
            <person name="Okamura Y."/>
            <person name="Kirsch R."/>
            <person name="Pauchet Y."/>
        </authorList>
    </citation>
    <scope>NUCLEOTIDE SEQUENCE</scope>
    <source>
        <strain evidence="1">RBIC_L_NR</strain>
    </source>
</reference>
<comment type="caution">
    <text evidence="1">The sequence shown here is derived from an EMBL/GenBank/DDBJ whole genome shotgun (WGS) entry which is preliminary data.</text>
</comment>
<dbReference type="AlphaFoldDB" id="A0AAV8ZR96"/>
<protein>
    <submittedName>
        <fullName evidence="1">Uncharacterized protein</fullName>
    </submittedName>
</protein>
<name>A0AAV8ZR96_9CUCU</name>
<gene>
    <name evidence="1" type="ORF">NQ314_001987</name>
</gene>
<organism evidence="1 2">
    <name type="scientific">Rhamnusium bicolor</name>
    <dbReference type="NCBI Taxonomy" id="1586634"/>
    <lineage>
        <taxon>Eukaryota</taxon>
        <taxon>Metazoa</taxon>
        <taxon>Ecdysozoa</taxon>
        <taxon>Arthropoda</taxon>
        <taxon>Hexapoda</taxon>
        <taxon>Insecta</taxon>
        <taxon>Pterygota</taxon>
        <taxon>Neoptera</taxon>
        <taxon>Endopterygota</taxon>
        <taxon>Coleoptera</taxon>
        <taxon>Polyphaga</taxon>
        <taxon>Cucujiformia</taxon>
        <taxon>Chrysomeloidea</taxon>
        <taxon>Cerambycidae</taxon>
        <taxon>Lepturinae</taxon>
        <taxon>Rhagiini</taxon>
        <taxon>Rhamnusium</taxon>
    </lineage>
</organism>
<sequence length="103" mass="11457">MYMRYLDEREAKLTAITANIKQFQDKSKPIPTSKLAYTETVVEPPRTIAKIQAKNGILFDKKPTHTSASRIAALALSEGAKKVITLKSKKAPLLAKILSFLKK</sequence>
<keyword evidence="2" id="KW-1185">Reference proteome</keyword>
<accession>A0AAV8ZR96</accession>